<dbReference type="GO" id="GO:0034551">
    <property type="term" value="P:mitochondrial respiratory chain complex III assembly"/>
    <property type="evidence" value="ECO:0007669"/>
    <property type="project" value="InterPro"/>
</dbReference>
<evidence type="ECO:0000256" key="1">
    <source>
        <dbReference type="ARBA" id="ARBA00004173"/>
    </source>
</evidence>
<keyword evidence="4" id="KW-0802">TPR repeat</keyword>
<dbReference type="PANTHER" id="PTHR13143:SF6">
    <property type="entry name" value="TETRATRICOPEPTIDE REPEAT PROTEIN 19, MITOCHONDRIAL"/>
    <property type="match status" value="1"/>
</dbReference>
<reference evidence="7" key="1">
    <citation type="journal article" date="2023" name="Insect Mol. Biol.">
        <title>Genome sequencing provides insights into the evolution of gene families encoding plant cell wall-degrading enzymes in longhorned beetles.</title>
        <authorList>
            <person name="Shin N.R."/>
            <person name="Okamura Y."/>
            <person name="Kirsch R."/>
            <person name="Pauchet Y."/>
        </authorList>
    </citation>
    <scope>NUCLEOTIDE SEQUENCE</scope>
    <source>
        <strain evidence="7">AMC_N1</strain>
    </source>
</reference>
<evidence type="ECO:0000256" key="4">
    <source>
        <dbReference type="ARBA" id="ARBA00022803"/>
    </source>
</evidence>
<dbReference type="PANTHER" id="PTHR13143">
    <property type="entry name" value="TETRATRICOPEPTIDE REPEAT PROTEIN 19"/>
    <property type="match status" value="1"/>
</dbReference>
<keyword evidence="8" id="KW-1185">Reference proteome</keyword>
<keyword evidence="6" id="KW-0496">Mitochondrion</keyword>
<evidence type="ECO:0000313" key="8">
    <source>
        <dbReference type="Proteomes" id="UP001162162"/>
    </source>
</evidence>
<comment type="similarity">
    <text evidence="2">Belongs to the TTC19 family.</text>
</comment>
<evidence type="ECO:0000256" key="3">
    <source>
        <dbReference type="ARBA" id="ARBA00022737"/>
    </source>
</evidence>
<dbReference type="EMBL" id="JAPWTK010000007">
    <property type="protein sequence ID" value="KAJ8960798.1"/>
    <property type="molecule type" value="Genomic_DNA"/>
</dbReference>
<dbReference type="InterPro" id="IPR040395">
    <property type="entry name" value="TTC19"/>
</dbReference>
<proteinExistence type="inferred from homology"/>
<sequence>MFSLLNAIRKVVPLSVALAKKKWPGHVRRHKFYKPLLWLTPCAAISPSPVATEITQYDVEENITQLVILARIAIEKGDLERAEAILEMGIHVSEEYHSYATLPYMYDILSSISFTTGNLKKAELLLVRIVEKMTQLGIPEDDTQLIDFKLRLARIHSFHGKRELAEVGFKSCLADQESKILGGDTSTKTGILYVNVLLWYALHKIKEKDYRRGKDLIDCARSYSMKIRGLTPYQEMLILYTLGDLNVHLGEHDVALQSLQSAVLIGKGIGSLNLPKYYLKLGKIYLKLGSKGIAGKWANEAQKLAEVLNDKEVAEEAEKMLVELE</sequence>
<dbReference type="InterPro" id="IPR019734">
    <property type="entry name" value="TPR_rpt"/>
</dbReference>
<comment type="caution">
    <text evidence="7">The sequence shown here is derived from an EMBL/GenBank/DDBJ whole genome shotgun (WGS) entry which is preliminary data.</text>
</comment>
<protein>
    <submittedName>
        <fullName evidence="7">Uncharacterized protein</fullName>
    </submittedName>
</protein>
<dbReference type="GO" id="GO:0005743">
    <property type="term" value="C:mitochondrial inner membrane"/>
    <property type="evidence" value="ECO:0007669"/>
    <property type="project" value="TreeGrafter"/>
</dbReference>
<dbReference type="InterPro" id="IPR011990">
    <property type="entry name" value="TPR-like_helical_dom_sf"/>
</dbReference>
<keyword evidence="3" id="KW-0677">Repeat</keyword>
<dbReference type="AlphaFoldDB" id="A0AAV8Z9B6"/>
<evidence type="ECO:0000256" key="2">
    <source>
        <dbReference type="ARBA" id="ARBA00008219"/>
    </source>
</evidence>
<comment type="subcellular location">
    <subcellularLocation>
        <location evidence="1">Mitochondrion</location>
    </subcellularLocation>
</comment>
<accession>A0AAV8Z9B6</accession>
<dbReference type="SUPFAM" id="SSF48452">
    <property type="entry name" value="TPR-like"/>
    <property type="match status" value="1"/>
</dbReference>
<evidence type="ECO:0000256" key="6">
    <source>
        <dbReference type="ARBA" id="ARBA00023128"/>
    </source>
</evidence>
<dbReference type="Pfam" id="PF13181">
    <property type="entry name" value="TPR_8"/>
    <property type="match status" value="1"/>
</dbReference>
<name>A0AAV8Z9B6_9CUCU</name>
<keyword evidence="5" id="KW-0809">Transit peptide</keyword>
<evidence type="ECO:0000256" key="5">
    <source>
        <dbReference type="ARBA" id="ARBA00022946"/>
    </source>
</evidence>
<dbReference type="Proteomes" id="UP001162162">
    <property type="component" value="Unassembled WGS sequence"/>
</dbReference>
<organism evidence="7 8">
    <name type="scientific">Aromia moschata</name>
    <dbReference type="NCBI Taxonomy" id="1265417"/>
    <lineage>
        <taxon>Eukaryota</taxon>
        <taxon>Metazoa</taxon>
        <taxon>Ecdysozoa</taxon>
        <taxon>Arthropoda</taxon>
        <taxon>Hexapoda</taxon>
        <taxon>Insecta</taxon>
        <taxon>Pterygota</taxon>
        <taxon>Neoptera</taxon>
        <taxon>Endopterygota</taxon>
        <taxon>Coleoptera</taxon>
        <taxon>Polyphaga</taxon>
        <taxon>Cucujiformia</taxon>
        <taxon>Chrysomeloidea</taxon>
        <taxon>Cerambycidae</taxon>
        <taxon>Cerambycinae</taxon>
        <taxon>Callichromatini</taxon>
        <taxon>Aromia</taxon>
    </lineage>
</organism>
<dbReference type="Gene3D" id="1.25.40.10">
    <property type="entry name" value="Tetratricopeptide repeat domain"/>
    <property type="match status" value="2"/>
</dbReference>
<evidence type="ECO:0000313" key="7">
    <source>
        <dbReference type="EMBL" id="KAJ8960798.1"/>
    </source>
</evidence>
<gene>
    <name evidence="7" type="ORF">NQ318_020094</name>
</gene>